<dbReference type="InterPro" id="IPR017441">
    <property type="entry name" value="Protein_kinase_ATP_BS"/>
</dbReference>
<accession>A0A0C2D8S0</accession>
<feature type="domain" description="Protein kinase" evidence="8">
    <location>
        <begin position="39"/>
        <end position="294"/>
    </location>
</feature>
<keyword evidence="4 6" id="KW-0067">ATP-binding</keyword>
<evidence type="ECO:0000313" key="9">
    <source>
        <dbReference type="EMBL" id="KIG16367.1"/>
    </source>
</evidence>
<dbReference type="Gene3D" id="3.30.200.20">
    <property type="entry name" value="Phosphorylase Kinase, domain 1"/>
    <property type="match status" value="1"/>
</dbReference>
<reference evidence="9 10" key="1">
    <citation type="submission" date="2014-12" db="EMBL/GenBank/DDBJ databases">
        <title>Genome assembly of Enhygromyxa salina DSM 15201.</title>
        <authorList>
            <person name="Sharma G."/>
            <person name="Subramanian S."/>
        </authorList>
    </citation>
    <scope>NUCLEOTIDE SEQUENCE [LARGE SCALE GENOMIC DNA]</scope>
    <source>
        <strain evidence="9 10">DSM 15201</strain>
    </source>
</reference>
<dbReference type="InterPro" id="IPR008271">
    <property type="entry name" value="Ser/Thr_kinase_AS"/>
</dbReference>
<keyword evidence="7" id="KW-0472">Membrane</keyword>
<dbReference type="InterPro" id="IPR000719">
    <property type="entry name" value="Prot_kinase_dom"/>
</dbReference>
<feature type="binding site" evidence="6">
    <location>
        <position position="68"/>
    </location>
    <ligand>
        <name>ATP</name>
        <dbReference type="ChEBI" id="CHEBI:30616"/>
    </ligand>
</feature>
<name>A0A0C2D8S0_9BACT</name>
<dbReference type="Pfam" id="PF14559">
    <property type="entry name" value="TPR_19"/>
    <property type="match status" value="1"/>
</dbReference>
<dbReference type="PROSITE" id="PS00108">
    <property type="entry name" value="PROTEIN_KINASE_ST"/>
    <property type="match status" value="1"/>
</dbReference>
<dbReference type="PROSITE" id="PS50005">
    <property type="entry name" value="TPR"/>
    <property type="match status" value="1"/>
</dbReference>
<dbReference type="PROSITE" id="PS50011">
    <property type="entry name" value="PROTEIN_KINASE_DOM"/>
    <property type="match status" value="1"/>
</dbReference>
<organism evidence="9 10">
    <name type="scientific">Enhygromyxa salina</name>
    <dbReference type="NCBI Taxonomy" id="215803"/>
    <lineage>
        <taxon>Bacteria</taxon>
        <taxon>Pseudomonadati</taxon>
        <taxon>Myxococcota</taxon>
        <taxon>Polyangia</taxon>
        <taxon>Nannocystales</taxon>
        <taxon>Nannocystaceae</taxon>
        <taxon>Enhygromyxa</taxon>
    </lineage>
</organism>
<dbReference type="CDD" id="cd14014">
    <property type="entry name" value="STKc_PknB_like"/>
    <property type="match status" value="1"/>
</dbReference>
<dbReference type="SUPFAM" id="SSF48452">
    <property type="entry name" value="TPR-like"/>
    <property type="match status" value="1"/>
</dbReference>
<evidence type="ECO:0000259" key="8">
    <source>
        <dbReference type="PROSITE" id="PS50011"/>
    </source>
</evidence>
<dbReference type="Gene3D" id="1.10.510.10">
    <property type="entry name" value="Transferase(Phosphotransferase) domain 1"/>
    <property type="match status" value="1"/>
</dbReference>
<dbReference type="Pfam" id="PF00069">
    <property type="entry name" value="Pkinase"/>
    <property type="match status" value="1"/>
</dbReference>
<keyword evidence="7" id="KW-1133">Transmembrane helix</keyword>
<sequence length="714" mass="77354">MVEVDTTMSRVEASTSAGWEPIETNSRLLVGELVPGTRLQIIEWIGEGSMGQVFEALHTDIQRRVALKVLRATFELSSDLFAMFTNEARACARVESRFVVEVMDFGELPDHRPFFVMELLGREDLHGALKQGKMSLTRALPILRQCCKALAAIHEAGLVHRDIKPKNVVLQREDGRADSVRVVDLGLAAEPGSTPKISGTGPYMAPEQILGEAFDGRVDVYALGCMAYVMLAGRPPFEGGLEQILVAHELATPEPITSLCPDLPAALDPILLRCLEKSPEQRWPNAHELEAALIELQIALGIVTPWDDLPLPNVDDARRARLGEALARRNHRMGWAGWAWSAVGVGATLILGAFGGLVIGSRGDESATQAAVASAPAYDDSRLEHLTNQTRLAASKAYWVYPPPSGQATALRWIEVLEAEEGVLAAAAHARANVLREEIAETLSRFGDRYWKEPHGRSFALEFYGLALVFVPDHPHAGSRSPLTPTQLADLIARAERGDFSQAELRTGKLMEALANPDDGARRDQVVALVKPGEDRPPWHASEELLQLVDTDAATPPPRDGGWLEAAPILQAPAEAAVEAVAASLAEPVDEPMRSDPPKAAALVSKAERATGGGRRADARRLFNEALALDSTSVAALTGLAELHFEAGEYSKALGYARRAAQLRPGEGELHVLLGDCYLKSMRYAEASDAYKRAASLHHHLAAGRLTKLAQLLE</sequence>
<evidence type="ECO:0000256" key="1">
    <source>
        <dbReference type="ARBA" id="ARBA00022679"/>
    </source>
</evidence>
<dbReference type="Gene3D" id="1.25.40.10">
    <property type="entry name" value="Tetratricopeptide repeat domain"/>
    <property type="match status" value="1"/>
</dbReference>
<evidence type="ECO:0000256" key="6">
    <source>
        <dbReference type="PROSITE-ProRule" id="PRU10141"/>
    </source>
</evidence>
<dbReference type="GO" id="GO:0005524">
    <property type="term" value="F:ATP binding"/>
    <property type="evidence" value="ECO:0007669"/>
    <property type="project" value="UniProtKB-UniRule"/>
</dbReference>
<protein>
    <submittedName>
        <fullName evidence="9">Serine/threonine protein kinase</fullName>
    </submittedName>
</protein>
<dbReference type="SMART" id="SM00220">
    <property type="entry name" value="S_TKc"/>
    <property type="match status" value="1"/>
</dbReference>
<dbReference type="InterPro" id="IPR011990">
    <property type="entry name" value="TPR-like_helical_dom_sf"/>
</dbReference>
<dbReference type="PANTHER" id="PTHR43289:SF6">
    <property type="entry name" value="SERINE_THREONINE-PROTEIN KINASE NEKL-3"/>
    <property type="match status" value="1"/>
</dbReference>
<dbReference type="GO" id="GO:0004674">
    <property type="term" value="F:protein serine/threonine kinase activity"/>
    <property type="evidence" value="ECO:0007669"/>
    <property type="project" value="UniProtKB-KW"/>
</dbReference>
<dbReference type="InterPro" id="IPR019734">
    <property type="entry name" value="TPR_rpt"/>
</dbReference>
<keyword evidence="5" id="KW-0802">TPR repeat</keyword>
<evidence type="ECO:0000256" key="7">
    <source>
        <dbReference type="SAM" id="Phobius"/>
    </source>
</evidence>
<dbReference type="SUPFAM" id="SSF56112">
    <property type="entry name" value="Protein kinase-like (PK-like)"/>
    <property type="match status" value="1"/>
</dbReference>
<keyword evidence="7" id="KW-0812">Transmembrane</keyword>
<evidence type="ECO:0000256" key="4">
    <source>
        <dbReference type="ARBA" id="ARBA00022840"/>
    </source>
</evidence>
<dbReference type="Proteomes" id="UP000031599">
    <property type="component" value="Unassembled WGS sequence"/>
</dbReference>
<feature type="repeat" description="TPR" evidence="5">
    <location>
        <begin position="634"/>
        <end position="667"/>
    </location>
</feature>
<keyword evidence="9" id="KW-0723">Serine/threonine-protein kinase</keyword>
<dbReference type="EMBL" id="JMCC02000039">
    <property type="protein sequence ID" value="KIG16367.1"/>
    <property type="molecule type" value="Genomic_DNA"/>
</dbReference>
<dbReference type="AlphaFoldDB" id="A0A0C2D8S0"/>
<evidence type="ECO:0000256" key="2">
    <source>
        <dbReference type="ARBA" id="ARBA00022741"/>
    </source>
</evidence>
<dbReference type="PANTHER" id="PTHR43289">
    <property type="entry name" value="MITOGEN-ACTIVATED PROTEIN KINASE KINASE KINASE 20-RELATED"/>
    <property type="match status" value="1"/>
</dbReference>
<gene>
    <name evidence="9" type="ORF">DB30_04534</name>
</gene>
<dbReference type="PROSITE" id="PS00107">
    <property type="entry name" value="PROTEIN_KINASE_ATP"/>
    <property type="match status" value="1"/>
</dbReference>
<dbReference type="InterPro" id="IPR011009">
    <property type="entry name" value="Kinase-like_dom_sf"/>
</dbReference>
<dbReference type="SMART" id="SM00028">
    <property type="entry name" value="TPR"/>
    <property type="match status" value="3"/>
</dbReference>
<evidence type="ECO:0000313" key="10">
    <source>
        <dbReference type="Proteomes" id="UP000031599"/>
    </source>
</evidence>
<proteinExistence type="predicted"/>
<keyword evidence="1" id="KW-0808">Transferase</keyword>
<keyword evidence="3 9" id="KW-0418">Kinase</keyword>
<evidence type="ECO:0000256" key="5">
    <source>
        <dbReference type="PROSITE-ProRule" id="PRU00339"/>
    </source>
</evidence>
<feature type="transmembrane region" description="Helical" evidence="7">
    <location>
        <begin position="338"/>
        <end position="359"/>
    </location>
</feature>
<comment type="caution">
    <text evidence="9">The sequence shown here is derived from an EMBL/GenBank/DDBJ whole genome shotgun (WGS) entry which is preliminary data.</text>
</comment>
<evidence type="ECO:0000256" key="3">
    <source>
        <dbReference type="ARBA" id="ARBA00022777"/>
    </source>
</evidence>
<keyword evidence="2 6" id="KW-0547">Nucleotide-binding</keyword>